<dbReference type="InterPro" id="IPR016181">
    <property type="entry name" value="Acyl_CoA_acyltransferase"/>
</dbReference>
<dbReference type="GO" id="GO:0004343">
    <property type="term" value="F:glucosamine 6-phosphate N-acetyltransferase activity"/>
    <property type="evidence" value="ECO:0007669"/>
    <property type="project" value="UniProtKB-UniRule"/>
</dbReference>
<accession>A0AAV8CF50</accession>
<organism evidence="12 13">
    <name type="scientific">Rhynchospora pubera</name>
    <dbReference type="NCBI Taxonomy" id="906938"/>
    <lineage>
        <taxon>Eukaryota</taxon>
        <taxon>Viridiplantae</taxon>
        <taxon>Streptophyta</taxon>
        <taxon>Embryophyta</taxon>
        <taxon>Tracheophyta</taxon>
        <taxon>Spermatophyta</taxon>
        <taxon>Magnoliopsida</taxon>
        <taxon>Liliopsida</taxon>
        <taxon>Poales</taxon>
        <taxon>Cyperaceae</taxon>
        <taxon>Cyperoideae</taxon>
        <taxon>Rhynchosporeae</taxon>
        <taxon>Rhynchospora</taxon>
    </lineage>
</organism>
<keyword evidence="5 10" id="KW-0808">Transferase</keyword>
<evidence type="ECO:0000256" key="4">
    <source>
        <dbReference type="ARBA" id="ARBA00011738"/>
    </source>
</evidence>
<dbReference type="EC" id="2.3.1.4" evidence="10"/>
<dbReference type="GO" id="GO:0006048">
    <property type="term" value="P:UDP-N-acetylglucosamine biosynthetic process"/>
    <property type="evidence" value="ECO:0007669"/>
    <property type="project" value="UniProtKB-UniRule"/>
</dbReference>
<evidence type="ECO:0000313" key="12">
    <source>
        <dbReference type="EMBL" id="KAJ4753117.1"/>
    </source>
</evidence>
<comment type="subunit">
    <text evidence="4 10">Homodimer.</text>
</comment>
<dbReference type="PROSITE" id="PS51186">
    <property type="entry name" value="GNAT"/>
    <property type="match status" value="1"/>
</dbReference>
<gene>
    <name evidence="12" type="ORF">LUZ62_087522</name>
</gene>
<evidence type="ECO:0000256" key="1">
    <source>
        <dbReference type="ARBA" id="ARBA00004406"/>
    </source>
</evidence>
<comment type="catalytic activity">
    <reaction evidence="9 10">
        <text>D-glucosamine 6-phosphate + acetyl-CoA = N-acetyl-D-glucosamine 6-phosphate + CoA + H(+)</text>
        <dbReference type="Rhea" id="RHEA:10292"/>
        <dbReference type="ChEBI" id="CHEBI:15378"/>
        <dbReference type="ChEBI" id="CHEBI:57287"/>
        <dbReference type="ChEBI" id="CHEBI:57288"/>
        <dbReference type="ChEBI" id="CHEBI:57513"/>
        <dbReference type="ChEBI" id="CHEBI:58725"/>
        <dbReference type="EC" id="2.3.1.4"/>
    </reaction>
</comment>
<evidence type="ECO:0000259" key="11">
    <source>
        <dbReference type="PROSITE" id="PS51186"/>
    </source>
</evidence>
<comment type="pathway">
    <text evidence="2 10">Nucleotide-sugar biosynthesis; UDP-N-acetyl-alpha-D-glucosamine biosynthesis; N-acetyl-alpha-D-glucosamine 1-phosphate from alpha-D-glucosamine 6-phosphate (route I): step 1/2.</text>
</comment>
<dbReference type="PANTHER" id="PTHR13355:SF11">
    <property type="entry name" value="GLUCOSAMINE 6-PHOSPHATE N-ACETYLTRANSFERASE"/>
    <property type="match status" value="1"/>
</dbReference>
<comment type="similarity">
    <text evidence="3 10">Belongs to the acetyltransferase family. GNA1 subfamily.</text>
</comment>
<sequence length="208" mass="23155">MQNSIILISCILTGPFATINKHQIFRVLMPLLHITCASFPALTIKIMAPKTLFEAEKTNGHKTEFKIRQLEISDHAKGFTELLGQLSQCPSLSQSEFEARFADLVALGDDHHIAVVEDPTSGRIIATGSIFIEKKFLRGCSSVGHIEDVVVDKATRGGHLGQRIVNYLIDRAKAVGCYKVILDCTPELRVFYEKCGFVEKNVQMALYF</sequence>
<proteinExistence type="inferred from homology"/>
<evidence type="ECO:0000256" key="10">
    <source>
        <dbReference type="RuleBase" id="RU365086"/>
    </source>
</evidence>
<dbReference type="InterPro" id="IPR039143">
    <property type="entry name" value="GNPNAT1-like"/>
</dbReference>
<dbReference type="Gene3D" id="3.40.630.30">
    <property type="match status" value="1"/>
</dbReference>
<dbReference type="EMBL" id="JAMFTS010000005">
    <property type="protein sequence ID" value="KAJ4753117.1"/>
    <property type="molecule type" value="Genomic_DNA"/>
</dbReference>
<dbReference type="FunFam" id="3.40.630.30:FF:000048">
    <property type="entry name" value="Glucosamine 6-phosphate N-acetyltransferase"/>
    <property type="match status" value="1"/>
</dbReference>
<evidence type="ECO:0000256" key="8">
    <source>
        <dbReference type="ARBA" id="ARBA00023315"/>
    </source>
</evidence>
<evidence type="ECO:0000256" key="5">
    <source>
        <dbReference type="ARBA" id="ARBA00022679"/>
    </source>
</evidence>
<comment type="caution">
    <text evidence="12">The sequence shown here is derived from an EMBL/GenBank/DDBJ whole genome shotgun (WGS) entry which is preliminary data.</text>
</comment>
<dbReference type="SUPFAM" id="SSF55729">
    <property type="entry name" value="Acyl-CoA N-acyltransferases (Nat)"/>
    <property type="match status" value="1"/>
</dbReference>
<evidence type="ECO:0000256" key="9">
    <source>
        <dbReference type="ARBA" id="ARBA00048964"/>
    </source>
</evidence>
<dbReference type="PANTHER" id="PTHR13355">
    <property type="entry name" value="GLUCOSAMINE 6-PHOSPHATE N-ACETYLTRANSFERASE"/>
    <property type="match status" value="1"/>
</dbReference>
<evidence type="ECO:0000256" key="7">
    <source>
        <dbReference type="ARBA" id="ARBA00023136"/>
    </source>
</evidence>
<evidence type="ECO:0000256" key="2">
    <source>
        <dbReference type="ARBA" id="ARBA00004832"/>
    </source>
</evidence>
<dbReference type="GO" id="GO:0005789">
    <property type="term" value="C:endoplasmic reticulum membrane"/>
    <property type="evidence" value="ECO:0007669"/>
    <property type="project" value="UniProtKB-SubCell"/>
</dbReference>
<dbReference type="Pfam" id="PF00583">
    <property type="entry name" value="Acetyltransf_1"/>
    <property type="match status" value="1"/>
</dbReference>
<dbReference type="GO" id="GO:0006044">
    <property type="term" value="P:N-acetylglucosamine metabolic process"/>
    <property type="evidence" value="ECO:0007669"/>
    <property type="project" value="UniProtKB-ARBA"/>
</dbReference>
<name>A0AAV8CF50_9POAL</name>
<evidence type="ECO:0000256" key="3">
    <source>
        <dbReference type="ARBA" id="ARBA00006048"/>
    </source>
</evidence>
<protein>
    <recommendedName>
        <fullName evidence="10">Glucosamine 6-phosphate N-acetyltransferase</fullName>
        <ecNumber evidence="10">2.3.1.4</ecNumber>
    </recommendedName>
</protein>
<evidence type="ECO:0000256" key="6">
    <source>
        <dbReference type="ARBA" id="ARBA00022824"/>
    </source>
</evidence>
<keyword evidence="6" id="KW-0256">Endoplasmic reticulum</keyword>
<dbReference type="AlphaFoldDB" id="A0AAV8CF50"/>
<dbReference type="Proteomes" id="UP001140206">
    <property type="component" value="Chromosome 5"/>
</dbReference>
<reference evidence="12" key="1">
    <citation type="submission" date="2022-08" db="EMBL/GenBank/DDBJ databases">
        <authorList>
            <person name="Marques A."/>
        </authorList>
    </citation>
    <scope>NUCLEOTIDE SEQUENCE</scope>
    <source>
        <strain evidence="12">RhyPub2mFocal</strain>
        <tissue evidence="12">Leaves</tissue>
    </source>
</reference>
<dbReference type="InterPro" id="IPR000182">
    <property type="entry name" value="GNAT_dom"/>
</dbReference>
<keyword evidence="8 10" id="KW-0012">Acyltransferase</keyword>
<keyword evidence="7" id="KW-0472">Membrane</keyword>
<comment type="subcellular location">
    <subcellularLocation>
        <location evidence="1">Endoplasmic reticulum membrane</location>
        <topology evidence="1">Peripheral membrane protein</topology>
    </subcellularLocation>
</comment>
<evidence type="ECO:0000313" key="13">
    <source>
        <dbReference type="Proteomes" id="UP001140206"/>
    </source>
</evidence>
<keyword evidence="13" id="KW-1185">Reference proteome</keyword>
<feature type="domain" description="N-acetyltransferase" evidence="11">
    <location>
        <begin position="65"/>
        <end position="208"/>
    </location>
</feature>